<dbReference type="SUPFAM" id="SSF160240">
    <property type="entry name" value="Cation efflux protein cytoplasmic domain-like"/>
    <property type="match status" value="1"/>
</dbReference>
<name>A0A6P1CL42_9NOCA</name>
<feature type="domain" description="Cation efflux protein cytoplasmic" evidence="10">
    <location>
        <begin position="225"/>
        <end position="296"/>
    </location>
</feature>
<evidence type="ECO:0000256" key="1">
    <source>
        <dbReference type="ARBA" id="ARBA00004141"/>
    </source>
</evidence>
<evidence type="ECO:0000256" key="6">
    <source>
        <dbReference type="ARBA" id="ARBA00023065"/>
    </source>
</evidence>
<dbReference type="InterPro" id="IPR050681">
    <property type="entry name" value="CDF/SLC30A"/>
</dbReference>
<evidence type="ECO:0000256" key="8">
    <source>
        <dbReference type="SAM" id="Phobius"/>
    </source>
</evidence>
<reference evidence="11 12" key="1">
    <citation type="submission" date="2020-01" db="EMBL/GenBank/DDBJ databases">
        <title>Genetics and antimicrobial susceptibilities of Nocardia species isolated from the soil; a comparison with species isolated from humans.</title>
        <authorList>
            <person name="Carrasco G."/>
            <person name="Monzon S."/>
            <person name="Sansegundo M."/>
            <person name="Garcia E."/>
            <person name="Garrido N."/>
            <person name="Medina M.J."/>
            <person name="Villalon P."/>
            <person name="Ramirez-Arocha A.C."/>
            <person name="Jimenez P."/>
            <person name="Cuesta I."/>
            <person name="Valdezate S."/>
        </authorList>
    </citation>
    <scope>NUCLEOTIDE SEQUENCE [LARGE SCALE GENOMIC DNA]</scope>
    <source>
        <strain evidence="11 12">CNM20110626</strain>
    </source>
</reference>
<comment type="subcellular location">
    <subcellularLocation>
        <location evidence="1">Membrane</location>
        <topology evidence="1">Multi-pass membrane protein</topology>
    </subcellularLocation>
</comment>
<dbReference type="Gene3D" id="1.20.1510.10">
    <property type="entry name" value="Cation efflux protein transmembrane domain"/>
    <property type="match status" value="1"/>
</dbReference>
<dbReference type="Proteomes" id="UP000471166">
    <property type="component" value="Unassembled WGS sequence"/>
</dbReference>
<keyword evidence="3" id="KW-0813">Transport</keyword>
<keyword evidence="5 8" id="KW-1133">Transmembrane helix</keyword>
<dbReference type="GO" id="GO:0005385">
    <property type="term" value="F:zinc ion transmembrane transporter activity"/>
    <property type="evidence" value="ECO:0007669"/>
    <property type="project" value="TreeGrafter"/>
</dbReference>
<dbReference type="GO" id="GO:0005886">
    <property type="term" value="C:plasma membrane"/>
    <property type="evidence" value="ECO:0007669"/>
    <property type="project" value="TreeGrafter"/>
</dbReference>
<keyword evidence="7 8" id="KW-0472">Membrane</keyword>
<dbReference type="EMBL" id="JAAGVB010000016">
    <property type="protein sequence ID" value="NEW33321.1"/>
    <property type="molecule type" value="Genomic_DNA"/>
</dbReference>
<dbReference type="InterPro" id="IPR058533">
    <property type="entry name" value="Cation_efflux_TM"/>
</dbReference>
<evidence type="ECO:0000256" key="5">
    <source>
        <dbReference type="ARBA" id="ARBA00022989"/>
    </source>
</evidence>
<dbReference type="InterPro" id="IPR036837">
    <property type="entry name" value="Cation_efflux_CTD_sf"/>
</dbReference>
<dbReference type="PANTHER" id="PTHR11562:SF17">
    <property type="entry name" value="RE54080P-RELATED"/>
    <property type="match status" value="1"/>
</dbReference>
<feature type="transmembrane region" description="Helical" evidence="8">
    <location>
        <begin position="21"/>
        <end position="42"/>
    </location>
</feature>
<feature type="transmembrane region" description="Helical" evidence="8">
    <location>
        <begin position="124"/>
        <end position="147"/>
    </location>
</feature>
<feature type="domain" description="Cation efflux protein transmembrane" evidence="9">
    <location>
        <begin position="27"/>
        <end position="217"/>
    </location>
</feature>
<feature type="transmembrane region" description="Helical" evidence="8">
    <location>
        <begin position="62"/>
        <end position="79"/>
    </location>
</feature>
<keyword evidence="6" id="KW-0406">Ion transport</keyword>
<dbReference type="InterPro" id="IPR027470">
    <property type="entry name" value="Cation_efflux_CTD"/>
</dbReference>
<accession>A0A6P1CL42</accession>
<dbReference type="InterPro" id="IPR002524">
    <property type="entry name" value="Cation_efflux"/>
</dbReference>
<feature type="transmembrane region" description="Helical" evidence="8">
    <location>
        <begin position="168"/>
        <end position="186"/>
    </location>
</feature>
<evidence type="ECO:0000256" key="2">
    <source>
        <dbReference type="ARBA" id="ARBA00008873"/>
    </source>
</evidence>
<organism evidence="11 12">
    <name type="scientific">Nocardia cyriacigeorgica</name>
    <dbReference type="NCBI Taxonomy" id="135487"/>
    <lineage>
        <taxon>Bacteria</taxon>
        <taxon>Bacillati</taxon>
        <taxon>Actinomycetota</taxon>
        <taxon>Actinomycetes</taxon>
        <taxon>Mycobacteriales</taxon>
        <taxon>Nocardiaceae</taxon>
        <taxon>Nocardia</taxon>
    </lineage>
</organism>
<evidence type="ECO:0000256" key="7">
    <source>
        <dbReference type="ARBA" id="ARBA00023136"/>
    </source>
</evidence>
<evidence type="ECO:0000256" key="4">
    <source>
        <dbReference type="ARBA" id="ARBA00022692"/>
    </source>
</evidence>
<comment type="similarity">
    <text evidence="2">Belongs to the cation diffusion facilitator (CDF) transporter (TC 2.A.4) family. SLC30A subfamily.</text>
</comment>
<protein>
    <submittedName>
        <fullName evidence="11">Cation transporter</fullName>
    </submittedName>
</protein>
<feature type="transmembrane region" description="Helical" evidence="8">
    <location>
        <begin position="91"/>
        <end position="112"/>
    </location>
</feature>
<dbReference type="AlphaFoldDB" id="A0A6P1CL42"/>
<dbReference type="PANTHER" id="PTHR11562">
    <property type="entry name" value="CATION EFFLUX PROTEIN/ ZINC TRANSPORTER"/>
    <property type="match status" value="1"/>
</dbReference>
<proteinExistence type="inferred from homology"/>
<sequence>MSGHDHTHTAPAPGTSASARYIPRLAIAAGLGAVTLVTQVTVGLSTSSLALLSDSAHVFTDVFGIVMALAAVLIALRAASRPDRTFGLHRGEVFAALLNSLLLFGVAGWVLYEAVSRLAAPPEVPGWPVTIVAVIGLAMNVAAFLALRSGAEESLNVRGAYLEVMADMLGSFGVLISGLLTVLFGWRYADPLIGVGIALFVLPRAFTLGRRAVRILLQHAPSGLDVPAAVNALTELPGVHEVHDFHAWTLTSGMEVASVHLTVDTDADTAAVLAASREVFENRFGLSHVTVQIEPERGAGRCTGENPAW</sequence>
<keyword evidence="4 8" id="KW-0812">Transmembrane</keyword>
<feature type="transmembrane region" description="Helical" evidence="8">
    <location>
        <begin position="192"/>
        <end position="209"/>
    </location>
</feature>
<dbReference type="SUPFAM" id="SSF161111">
    <property type="entry name" value="Cation efflux protein transmembrane domain-like"/>
    <property type="match status" value="1"/>
</dbReference>
<evidence type="ECO:0000259" key="9">
    <source>
        <dbReference type="Pfam" id="PF01545"/>
    </source>
</evidence>
<dbReference type="NCBIfam" id="TIGR01297">
    <property type="entry name" value="CDF"/>
    <property type="match status" value="1"/>
</dbReference>
<dbReference type="InterPro" id="IPR027469">
    <property type="entry name" value="Cation_efflux_TMD_sf"/>
</dbReference>
<dbReference type="Pfam" id="PF01545">
    <property type="entry name" value="Cation_efflux"/>
    <property type="match status" value="1"/>
</dbReference>
<dbReference type="Pfam" id="PF16916">
    <property type="entry name" value="ZT_dimer"/>
    <property type="match status" value="1"/>
</dbReference>
<evidence type="ECO:0000313" key="12">
    <source>
        <dbReference type="Proteomes" id="UP000471166"/>
    </source>
</evidence>
<comment type="caution">
    <text evidence="11">The sequence shown here is derived from an EMBL/GenBank/DDBJ whole genome shotgun (WGS) entry which is preliminary data.</text>
</comment>
<gene>
    <name evidence="11" type="ORF">GV791_12230</name>
</gene>
<evidence type="ECO:0000256" key="3">
    <source>
        <dbReference type="ARBA" id="ARBA00022448"/>
    </source>
</evidence>
<evidence type="ECO:0000313" key="11">
    <source>
        <dbReference type="EMBL" id="NEW33321.1"/>
    </source>
</evidence>
<evidence type="ECO:0000259" key="10">
    <source>
        <dbReference type="Pfam" id="PF16916"/>
    </source>
</evidence>